<organism evidence="3 4">
    <name type="scientific">Delitschia confertaspora ATCC 74209</name>
    <dbReference type="NCBI Taxonomy" id="1513339"/>
    <lineage>
        <taxon>Eukaryota</taxon>
        <taxon>Fungi</taxon>
        <taxon>Dikarya</taxon>
        <taxon>Ascomycota</taxon>
        <taxon>Pezizomycotina</taxon>
        <taxon>Dothideomycetes</taxon>
        <taxon>Pleosporomycetidae</taxon>
        <taxon>Pleosporales</taxon>
        <taxon>Delitschiaceae</taxon>
        <taxon>Delitschia</taxon>
    </lineage>
</organism>
<sequence>MSLEIVPSKLQMALALAVVQSKPDDTTIRDYILRLRSHLRYQPPIITGGTHRHHFDNVGYWRDQYERSNAQCRKLESRIIHLEQEKEMMQSQAENGIGLVAAANSKRKETVTKQLPTRTSKRTKNALDKPLNTGGLARPRQDSFSEDFADLGGLGQAGSRLVQSLHSIHKLYKRQGTDSEPLCAHLVETARSIGFLIDAVTKPLPHAVPPTSTSSSRAPSSNMTNEKHEMEFSSVIRASARAFTSLLVGLNKVSTKDAENRFSNIIVYECVKMFRSIIDSVGELARSMASQVASSNGQHPHPTSKARAKITKESKEPNNSRALVQLVNALLSYLDRNDPLHREIFEGFFYVLLERIGKRLFFCTFGCERSPAIEGDILNTIIQEDSAIRSKNEAESQVARQEVPLLISILERAIALAPHHLNTRLATGYSKATKPANFSRAATTTSKLLKGTPLCARAKDRLQRTLINCMFGENGDHDEFLECLRMPARMGGLPSVAKVEEENAAEWFQGEVWRLVGWDLLGKGGEW</sequence>
<accession>A0A9P4MRP6</accession>
<feature type="compositionally biased region" description="Low complexity" evidence="2">
    <location>
        <begin position="209"/>
        <end position="221"/>
    </location>
</feature>
<dbReference type="EMBL" id="ML993908">
    <property type="protein sequence ID" value="KAF2203244.1"/>
    <property type="molecule type" value="Genomic_DNA"/>
</dbReference>
<dbReference type="OrthoDB" id="202825at2759"/>
<gene>
    <name evidence="3" type="ORF">GQ43DRAFT_275964</name>
</gene>
<proteinExistence type="predicted"/>
<feature type="coiled-coil region" evidence="1">
    <location>
        <begin position="65"/>
        <end position="92"/>
    </location>
</feature>
<evidence type="ECO:0000256" key="1">
    <source>
        <dbReference type="SAM" id="Coils"/>
    </source>
</evidence>
<evidence type="ECO:0000313" key="3">
    <source>
        <dbReference type="EMBL" id="KAF2203244.1"/>
    </source>
</evidence>
<evidence type="ECO:0000256" key="2">
    <source>
        <dbReference type="SAM" id="MobiDB-lite"/>
    </source>
</evidence>
<feature type="region of interest" description="Disordered" evidence="2">
    <location>
        <begin position="108"/>
        <end position="141"/>
    </location>
</feature>
<name>A0A9P4MRP6_9PLEO</name>
<keyword evidence="1" id="KW-0175">Coiled coil</keyword>
<dbReference type="Proteomes" id="UP000799536">
    <property type="component" value="Unassembled WGS sequence"/>
</dbReference>
<protein>
    <submittedName>
        <fullName evidence="3">Uncharacterized protein</fullName>
    </submittedName>
</protein>
<feature type="region of interest" description="Disordered" evidence="2">
    <location>
        <begin position="206"/>
        <end position="225"/>
    </location>
</feature>
<reference evidence="3" key="1">
    <citation type="journal article" date="2020" name="Stud. Mycol.">
        <title>101 Dothideomycetes genomes: a test case for predicting lifestyles and emergence of pathogens.</title>
        <authorList>
            <person name="Haridas S."/>
            <person name="Albert R."/>
            <person name="Binder M."/>
            <person name="Bloem J."/>
            <person name="Labutti K."/>
            <person name="Salamov A."/>
            <person name="Andreopoulos B."/>
            <person name="Baker S."/>
            <person name="Barry K."/>
            <person name="Bills G."/>
            <person name="Bluhm B."/>
            <person name="Cannon C."/>
            <person name="Castanera R."/>
            <person name="Culley D."/>
            <person name="Daum C."/>
            <person name="Ezra D."/>
            <person name="Gonzalez J."/>
            <person name="Henrissat B."/>
            <person name="Kuo A."/>
            <person name="Liang C."/>
            <person name="Lipzen A."/>
            <person name="Lutzoni F."/>
            <person name="Magnuson J."/>
            <person name="Mondo S."/>
            <person name="Nolan M."/>
            <person name="Ohm R."/>
            <person name="Pangilinan J."/>
            <person name="Park H.-J."/>
            <person name="Ramirez L."/>
            <person name="Alfaro M."/>
            <person name="Sun H."/>
            <person name="Tritt A."/>
            <person name="Yoshinaga Y."/>
            <person name="Zwiers L.-H."/>
            <person name="Turgeon B."/>
            <person name="Goodwin S."/>
            <person name="Spatafora J."/>
            <person name="Crous P."/>
            <person name="Grigoriev I."/>
        </authorList>
    </citation>
    <scope>NUCLEOTIDE SEQUENCE</scope>
    <source>
        <strain evidence="3">ATCC 74209</strain>
    </source>
</reference>
<keyword evidence="4" id="KW-1185">Reference proteome</keyword>
<evidence type="ECO:0000313" key="4">
    <source>
        <dbReference type="Proteomes" id="UP000799536"/>
    </source>
</evidence>
<dbReference type="AlphaFoldDB" id="A0A9P4MRP6"/>
<comment type="caution">
    <text evidence="3">The sequence shown here is derived from an EMBL/GenBank/DDBJ whole genome shotgun (WGS) entry which is preliminary data.</text>
</comment>
<feature type="region of interest" description="Disordered" evidence="2">
    <location>
        <begin position="291"/>
        <end position="314"/>
    </location>
</feature>